<reference evidence="1 2" key="1">
    <citation type="journal article" date="2018" name="Sci. Rep.">
        <title>Genomic signatures of local adaptation to the degree of environmental predictability in rotifers.</title>
        <authorList>
            <person name="Franch-Gras L."/>
            <person name="Hahn C."/>
            <person name="Garcia-Roger E.M."/>
            <person name="Carmona M.J."/>
            <person name="Serra M."/>
            <person name="Gomez A."/>
        </authorList>
    </citation>
    <scope>NUCLEOTIDE SEQUENCE [LARGE SCALE GENOMIC DNA]</scope>
    <source>
        <strain evidence="1">HYR1</strain>
    </source>
</reference>
<feature type="non-terminal residue" evidence="1">
    <location>
        <position position="1"/>
    </location>
</feature>
<proteinExistence type="predicted"/>
<evidence type="ECO:0000313" key="1">
    <source>
        <dbReference type="EMBL" id="RNA14448.1"/>
    </source>
</evidence>
<dbReference type="EMBL" id="REGN01005187">
    <property type="protein sequence ID" value="RNA14448.1"/>
    <property type="molecule type" value="Genomic_DNA"/>
</dbReference>
<evidence type="ECO:0000313" key="2">
    <source>
        <dbReference type="Proteomes" id="UP000276133"/>
    </source>
</evidence>
<protein>
    <submittedName>
        <fullName evidence="1">Uncharacterized protein</fullName>
    </submittedName>
</protein>
<gene>
    <name evidence="1" type="ORF">BpHYR1_011150</name>
</gene>
<dbReference type="AlphaFoldDB" id="A0A3M7QTZ1"/>
<keyword evidence="2" id="KW-1185">Reference proteome</keyword>
<comment type="caution">
    <text evidence="1">The sequence shown here is derived from an EMBL/GenBank/DDBJ whole genome shotgun (WGS) entry which is preliminary data.</text>
</comment>
<dbReference type="Proteomes" id="UP000276133">
    <property type="component" value="Unassembled WGS sequence"/>
</dbReference>
<name>A0A3M7QTZ1_BRAPC</name>
<sequence>RVSSSRTDGECSSASIELTRLRPTLSVDLGERRQPFGSARLFMASFFCMGMGWETECESNDQSLISQEAFLSTAAAEAAAAASDDFDHFWLLADLGSGWPGVVALLDEADEEETGAEAAVAALAADNII</sequence>
<accession>A0A3M7QTZ1</accession>
<organism evidence="1 2">
    <name type="scientific">Brachionus plicatilis</name>
    <name type="common">Marine rotifer</name>
    <name type="synonym">Brachionus muelleri</name>
    <dbReference type="NCBI Taxonomy" id="10195"/>
    <lineage>
        <taxon>Eukaryota</taxon>
        <taxon>Metazoa</taxon>
        <taxon>Spiralia</taxon>
        <taxon>Gnathifera</taxon>
        <taxon>Rotifera</taxon>
        <taxon>Eurotatoria</taxon>
        <taxon>Monogononta</taxon>
        <taxon>Pseudotrocha</taxon>
        <taxon>Ploima</taxon>
        <taxon>Brachionidae</taxon>
        <taxon>Brachionus</taxon>
    </lineage>
</organism>